<feature type="compositionally biased region" description="Low complexity" evidence="1">
    <location>
        <begin position="43"/>
        <end position="55"/>
    </location>
</feature>
<dbReference type="PANTHER" id="PTHR34763:SF1">
    <property type="entry name" value="PROTEIN FAM104A"/>
    <property type="match status" value="1"/>
</dbReference>
<dbReference type="PANTHER" id="PTHR34763">
    <property type="entry name" value="PROTEIN FAM104A"/>
    <property type="match status" value="1"/>
</dbReference>
<reference evidence="2 3" key="1">
    <citation type="journal article" date="2019" name="Mol. Ecol. Resour.">
        <title>Chromosome-level genome assembly of Triplophysa tibetana, a fish adapted to the harsh high-altitude environment of the Tibetan Plateau.</title>
        <authorList>
            <person name="Yang X."/>
            <person name="Liu H."/>
            <person name="Ma Z."/>
            <person name="Zou Y."/>
            <person name="Zou M."/>
            <person name="Mao Y."/>
            <person name="Li X."/>
            <person name="Wang H."/>
            <person name="Chen T."/>
            <person name="Wang W."/>
            <person name="Yang R."/>
        </authorList>
    </citation>
    <scope>NUCLEOTIDE SEQUENCE [LARGE SCALE GENOMIC DNA]</scope>
    <source>
        <strain evidence="2">TTIB1903HZAU</strain>
        <tissue evidence="2">Muscle</tissue>
    </source>
</reference>
<accession>A0A5A9PTN2</accession>
<dbReference type="Proteomes" id="UP000324632">
    <property type="component" value="Chromosome 1"/>
</dbReference>
<evidence type="ECO:0000313" key="2">
    <source>
        <dbReference type="EMBL" id="KAA0725002.1"/>
    </source>
</evidence>
<sequence length="127" mass="13962">MISVNRKRRRSCDGEEEPQVLPQAKRSGGYSFLPEVGRDVWDSESSSSDSSGISSPEQMTAANSSIQSSDQRQLNVSQAPSSPLTPTLTEDPAISLSQDNVLYDHINRILREAHFNSLQTRSQQGPT</sequence>
<dbReference type="InterPro" id="IPR029222">
    <property type="entry name" value="VCF1/2-like"/>
</dbReference>
<dbReference type="AlphaFoldDB" id="A0A5A9PTN2"/>
<comment type="caution">
    <text evidence="2">The sequence shown here is derived from an EMBL/GenBank/DDBJ whole genome shotgun (WGS) entry which is preliminary data.</text>
</comment>
<feature type="compositionally biased region" description="Basic residues" evidence="1">
    <location>
        <begin position="1"/>
        <end position="10"/>
    </location>
</feature>
<dbReference type="EMBL" id="SOYY01000001">
    <property type="protein sequence ID" value="KAA0725002.1"/>
    <property type="molecule type" value="Genomic_DNA"/>
</dbReference>
<feature type="region of interest" description="Disordered" evidence="1">
    <location>
        <begin position="1"/>
        <end position="93"/>
    </location>
</feature>
<evidence type="ECO:0000256" key="1">
    <source>
        <dbReference type="SAM" id="MobiDB-lite"/>
    </source>
</evidence>
<keyword evidence="3" id="KW-1185">Reference proteome</keyword>
<organism evidence="2 3">
    <name type="scientific">Triplophysa tibetana</name>
    <dbReference type="NCBI Taxonomy" id="1572043"/>
    <lineage>
        <taxon>Eukaryota</taxon>
        <taxon>Metazoa</taxon>
        <taxon>Chordata</taxon>
        <taxon>Craniata</taxon>
        <taxon>Vertebrata</taxon>
        <taxon>Euteleostomi</taxon>
        <taxon>Actinopterygii</taxon>
        <taxon>Neopterygii</taxon>
        <taxon>Teleostei</taxon>
        <taxon>Ostariophysi</taxon>
        <taxon>Cypriniformes</taxon>
        <taxon>Nemacheilidae</taxon>
        <taxon>Triplophysa</taxon>
    </lineage>
</organism>
<dbReference type="Pfam" id="PF15434">
    <property type="entry name" value="FAM104"/>
    <property type="match status" value="1"/>
</dbReference>
<feature type="compositionally biased region" description="Polar residues" evidence="1">
    <location>
        <begin position="56"/>
        <end position="88"/>
    </location>
</feature>
<proteinExistence type="predicted"/>
<name>A0A5A9PTN2_9TELE</name>
<evidence type="ECO:0008006" key="4">
    <source>
        <dbReference type="Google" id="ProtNLM"/>
    </source>
</evidence>
<protein>
    <recommendedName>
        <fullName evidence="4">Protein FAM104A</fullName>
    </recommendedName>
</protein>
<gene>
    <name evidence="2" type="ORF">E1301_Tti010616</name>
</gene>
<evidence type="ECO:0000313" key="3">
    <source>
        <dbReference type="Proteomes" id="UP000324632"/>
    </source>
</evidence>